<dbReference type="InterPro" id="IPR011990">
    <property type="entry name" value="TPR-like_helical_dom_sf"/>
</dbReference>
<dbReference type="RefSeq" id="WP_011627813.1">
    <property type="nucleotide sequence ID" value="NC_008340.1"/>
</dbReference>
<reference evidence="3" key="1">
    <citation type="submission" date="2006-08" db="EMBL/GenBank/DDBJ databases">
        <title>Complete sequence of Alkalilimnicola ehrilichei MLHE-1.</title>
        <authorList>
            <person name="Copeland A."/>
            <person name="Lucas S."/>
            <person name="Lapidus A."/>
            <person name="Barry K."/>
            <person name="Detter J.C."/>
            <person name="Glavina del Rio T."/>
            <person name="Hammon N."/>
            <person name="Israni S."/>
            <person name="Dalin E."/>
            <person name="Tice H."/>
            <person name="Pitluck S."/>
            <person name="Sims D."/>
            <person name="Brettin T."/>
            <person name="Bruce D."/>
            <person name="Han C."/>
            <person name="Tapia R."/>
            <person name="Gilna P."/>
            <person name="Schmutz J."/>
            <person name="Larimer F."/>
            <person name="Land M."/>
            <person name="Hauser L."/>
            <person name="Kyrpides N."/>
            <person name="Mikhailova N."/>
            <person name="Oremland R.S."/>
            <person name="Hoeft S.E."/>
            <person name="Switzer-Blum J."/>
            <person name="Kulp T."/>
            <person name="King G."/>
            <person name="Tabita R."/>
            <person name="Witte B."/>
            <person name="Santini J.M."/>
            <person name="Basu P."/>
            <person name="Hollibaugh J.T."/>
            <person name="Xie G."/>
            <person name="Stolz J.F."/>
            <person name="Richardson P."/>
        </authorList>
    </citation>
    <scope>NUCLEOTIDE SEQUENCE [LARGE SCALE GENOMIC DNA]</scope>
    <source>
        <strain evidence="3">ATCC BAA-1101 / DSM 17681 / MLHE-1</strain>
    </source>
</reference>
<protein>
    <submittedName>
        <fullName evidence="2">Uncharacterized protein</fullName>
    </submittedName>
</protein>
<dbReference type="SUPFAM" id="SSF48452">
    <property type="entry name" value="TPR-like"/>
    <property type="match status" value="1"/>
</dbReference>
<keyword evidence="1" id="KW-0732">Signal</keyword>
<proteinExistence type="predicted"/>
<gene>
    <name evidence="2" type="ordered locus">Mlg_0060</name>
</gene>
<dbReference type="KEGG" id="aeh:Mlg_0060"/>
<feature type="signal peptide" evidence="1">
    <location>
        <begin position="1"/>
        <end position="17"/>
    </location>
</feature>
<evidence type="ECO:0000313" key="2">
    <source>
        <dbReference type="EMBL" id="ABI55417.1"/>
    </source>
</evidence>
<feature type="chain" id="PRO_5004167998" evidence="1">
    <location>
        <begin position="18"/>
        <end position="199"/>
    </location>
</feature>
<dbReference type="Proteomes" id="UP000001962">
    <property type="component" value="Chromosome"/>
</dbReference>
<dbReference type="OrthoDB" id="6162075at2"/>
<dbReference type="PROSITE" id="PS51257">
    <property type="entry name" value="PROKAR_LIPOPROTEIN"/>
    <property type="match status" value="1"/>
</dbReference>
<evidence type="ECO:0000313" key="3">
    <source>
        <dbReference type="Proteomes" id="UP000001962"/>
    </source>
</evidence>
<organism evidence="2 3">
    <name type="scientific">Alkalilimnicola ehrlichii (strain ATCC BAA-1101 / DSM 17681 / MLHE-1)</name>
    <dbReference type="NCBI Taxonomy" id="187272"/>
    <lineage>
        <taxon>Bacteria</taxon>
        <taxon>Pseudomonadati</taxon>
        <taxon>Pseudomonadota</taxon>
        <taxon>Gammaproteobacteria</taxon>
        <taxon>Chromatiales</taxon>
        <taxon>Ectothiorhodospiraceae</taxon>
        <taxon>Alkalilimnicola</taxon>
    </lineage>
</organism>
<keyword evidence="3" id="KW-1185">Reference proteome</keyword>
<dbReference type="HOGENOM" id="CLU_1369713_0_0_6"/>
<name>Q0ACM0_ALKEH</name>
<dbReference type="AlphaFoldDB" id="Q0ACM0"/>
<evidence type="ECO:0000256" key="1">
    <source>
        <dbReference type="SAM" id="SignalP"/>
    </source>
</evidence>
<accession>Q0ACM0</accession>
<dbReference type="EMBL" id="CP000453">
    <property type="protein sequence ID" value="ABI55417.1"/>
    <property type="molecule type" value="Genomic_DNA"/>
</dbReference>
<sequence>MKRLFLLLLLVSWGACAGDPDTPEANPETYVAQATAILVEGRGSEAARTRALDVYDVAVSRFPDDARLLLSRAQLLAKQQRYEAAREDMDRAHTADSLPVEAKLFRCMLHERLAEARPEAVLPCYREVLHLYEQRLRETPAAPDANHVLSALLAESDDAEILLQRFTEEADPIQQDLFGEGFELRAFDRTEWINRLFPE</sequence>
<dbReference type="Gene3D" id="1.25.40.10">
    <property type="entry name" value="Tetratricopeptide repeat domain"/>
    <property type="match status" value="1"/>
</dbReference>